<evidence type="ECO:0000313" key="2">
    <source>
        <dbReference type="EMBL" id="KAF5190606.1"/>
    </source>
</evidence>
<name>A0A7J6VZR1_THATH</name>
<evidence type="ECO:0000313" key="3">
    <source>
        <dbReference type="Proteomes" id="UP000554482"/>
    </source>
</evidence>
<gene>
    <name evidence="2" type="ORF">FRX31_019807</name>
</gene>
<dbReference type="EMBL" id="JABWDY010023920">
    <property type="protein sequence ID" value="KAF5190606.1"/>
    <property type="molecule type" value="Genomic_DNA"/>
</dbReference>
<comment type="caution">
    <text evidence="2">The sequence shown here is derived from an EMBL/GenBank/DDBJ whole genome shotgun (WGS) entry which is preliminary data.</text>
</comment>
<keyword evidence="1" id="KW-0812">Transmembrane</keyword>
<reference evidence="2 3" key="1">
    <citation type="submission" date="2020-06" db="EMBL/GenBank/DDBJ databases">
        <title>Transcriptomic and genomic resources for Thalictrum thalictroides and T. hernandezii: Facilitating candidate gene discovery in an emerging model plant lineage.</title>
        <authorList>
            <person name="Arias T."/>
            <person name="Riano-Pachon D.M."/>
            <person name="Di Stilio V.S."/>
        </authorList>
    </citation>
    <scope>NUCLEOTIDE SEQUENCE [LARGE SCALE GENOMIC DNA]</scope>
    <source>
        <strain evidence="3">cv. WT478/WT964</strain>
        <tissue evidence="2">Leaves</tissue>
    </source>
</reference>
<protein>
    <submittedName>
        <fullName evidence="2">Embryogenesis-associated protein EMB8</fullName>
    </submittedName>
</protein>
<dbReference type="PANTHER" id="PTHR10794:SF63">
    <property type="entry name" value="ALPHA_BETA HYDROLASE 1, ISOFORM A"/>
    <property type="match status" value="1"/>
</dbReference>
<dbReference type="GO" id="GO:0034338">
    <property type="term" value="F:short-chain carboxylesterase activity"/>
    <property type="evidence" value="ECO:0007669"/>
    <property type="project" value="TreeGrafter"/>
</dbReference>
<dbReference type="InterPro" id="IPR050960">
    <property type="entry name" value="AB_hydrolase_4_sf"/>
</dbReference>
<keyword evidence="3" id="KW-1185">Reference proteome</keyword>
<dbReference type="PANTHER" id="PTHR10794">
    <property type="entry name" value="ABHYDROLASE DOMAIN-CONTAINING PROTEIN"/>
    <property type="match status" value="1"/>
</dbReference>
<dbReference type="AlphaFoldDB" id="A0A7J6VZR1"/>
<dbReference type="GO" id="GO:0047372">
    <property type="term" value="F:monoacylglycerol lipase activity"/>
    <property type="evidence" value="ECO:0007669"/>
    <property type="project" value="TreeGrafter"/>
</dbReference>
<dbReference type="Proteomes" id="UP000554482">
    <property type="component" value="Unassembled WGS sequence"/>
</dbReference>
<dbReference type="OrthoDB" id="247542at2759"/>
<feature type="non-terminal residue" evidence="2">
    <location>
        <position position="164"/>
    </location>
</feature>
<keyword evidence="1" id="KW-0472">Membrane</keyword>
<organism evidence="2 3">
    <name type="scientific">Thalictrum thalictroides</name>
    <name type="common">Rue-anemone</name>
    <name type="synonym">Anemone thalictroides</name>
    <dbReference type="NCBI Taxonomy" id="46969"/>
    <lineage>
        <taxon>Eukaryota</taxon>
        <taxon>Viridiplantae</taxon>
        <taxon>Streptophyta</taxon>
        <taxon>Embryophyta</taxon>
        <taxon>Tracheophyta</taxon>
        <taxon>Spermatophyta</taxon>
        <taxon>Magnoliopsida</taxon>
        <taxon>Ranunculales</taxon>
        <taxon>Ranunculaceae</taxon>
        <taxon>Thalictroideae</taxon>
        <taxon>Thalictrum</taxon>
    </lineage>
</organism>
<keyword evidence="1" id="KW-1133">Transmembrane helix</keyword>
<accession>A0A7J6VZR1</accession>
<sequence length="164" mass="18562">MECSDSISELLLKVASLIPISHYLLGIWIISFIFWYNFLEIHIISDLFNGFRGNPVSLTFNTCSEIYHNVVSKCSILHGRYLVTPWLASPHLQTSFLNFLGRPPKFTYKRQLFITPDGGTIAFDWLMPSDVNRGSSYRSNVISKEDTTPIVIVIPGLMSDSDSP</sequence>
<feature type="transmembrane region" description="Helical" evidence="1">
    <location>
        <begin position="20"/>
        <end position="39"/>
    </location>
</feature>
<evidence type="ECO:0000256" key="1">
    <source>
        <dbReference type="SAM" id="Phobius"/>
    </source>
</evidence>
<proteinExistence type="predicted"/>